<proteinExistence type="predicted"/>
<accession>A1ZNK4</accession>
<dbReference type="EMBL" id="AAWS01000018">
    <property type="protein sequence ID" value="EAY28115.1"/>
    <property type="molecule type" value="Genomic_DNA"/>
</dbReference>
<gene>
    <name evidence="1" type="ORF">M23134_02225</name>
</gene>
<reference evidence="1 2" key="1">
    <citation type="submission" date="2007-01" db="EMBL/GenBank/DDBJ databases">
        <authorList>
            <person name="Haygood M."/>
            <person name="Podell S."/>
            <person name="Anderson C."/>
            <person name="Hopkinson B."/>
            <person name="Roe K."/>
            <person name="Barbeau K."/>
            <person name="Gaasterland T."/>
            <person name="Ferriera S."/>
            <person name="Johnson J."/>
            <person name="Kravitz S."/>
            <person name="Beeson K."/>
            <person name="Sutton G."/>
            <person name="Rogers Y.-H."/>
            <person name="Friedman R."/>
            <person name="Frazier M."/>
            <person name="Venter J.C."/>
        </authorList>
    </citation>
    <scope>NUCLEOTIDE SEQUENCE [LARGE SCALE GENOMIC DNA]</scope>
    <source>
        <strain evidence="1 2">ATCC 23134</strain>
    </source>
</reference>
<organism evidence="1 2">
    <name type="scientific">Microscilla marina ATCC 23134</name>
    <dbReference type="NCBI Taxonomy" id="313606"/>
    <lineage>
        <taxon>Bacteria</taxon>
        <taxon>Pseudomonadati</taxon>
        <taxon>Bacteroidota</taxon>
        <taxon>Cytophagia</taxon>
        <taxon>Cytophagales</taxon>
        <taxon>Microscillaceae</taxon>
        <taxon>Microscilla</taxon>
    </lineage>
</organism>
<dbReference type="Proteomes" id="UP000004095">
    <property type="component" value="Unassembled WGS sequence"/>
</dbReference>
<keyword evidence="2" id="KW-1185">Reference proteome</keyword>
<evidence type="ECO:0000313" key="2">
    <source>
        <dbReference type="Proteomes" id="UP000004095"/>
    </source>
</evidence>
<protein>
    <submittedName>
        <fullName evidence="1">Uncharacterized protein</fullName>
    </submittedName>
</protein>
<name>A1ZNK4_MICM2</name>
<evidence type="ECO:0000313" key="1">
    <source>
        <dbReference type="EMBL" id="EAY28115.1"/>
    </source>
</evidence>
<dbReference type="AlphaFoldDB" id="A1ZNK4"/>
<comment type="caution">
    <text evidence="1">The sequence shown here is derived from an EMBL/GenBank/DDBJ whole genome shotgun (WGS) entry which is preliminary data.</text>
</comment>
<sequence>MFVLDTQLLGVLTKGATHSNTLINPQHKLSIGLCSALLNQKTDGLPI</sequence>